<dbReference type="Proteomes" id="UP000800094">
    <property type="component" value="Unassembled WGS sequence"/>
</dbReference>
<feature type="non-terminal residue" evidence="1">
    <location>
        <position position="1"/>
    </location>
</feature>
<organism evidence="1 2">
    <name type="scientific">Trematosphaeria pertusa</name>
    <dbReference type="NCBI Taxonomy" id="390896"/>
    <lineage>
        <taxon>Eukaryota</taxon>
        <taxon>Fungi</taxon>
        <taxon>Dikarya</taxon>
        <taxon>Ascomycota</taxon>
        <taxon>Pezizomycotina</taxon>
        <taxon>Dothideomycetes</taxon>
        <taxon>Pleosporomycetidae</taxon>
        <taxon>Pleosporales</taxon>
        <taxon>Massarineae</taxon>
        <taxon>Trematosphaeriaceae</taxon>
        <taxon>Trematosphaeria</taxon>
    </lineage>
</organism>
<accession>A0A6A6IVA3</accession>
<evidence type="ECO:0000313" key="2">
    <source>
        <dbReference type="Proteomes" id="UP000800094"/>
    </source>
</evidence>
<dbReference type="GeneID" id="54576572"/>
<name>A0A6A6IVA3_9PLEO</name>
<dbReference type="OrthoDB" id="5280838at2759"/>
<dbReference type="RefSeq" id="XP_033689021.1">
    <property type="nucleotide sequence ID" value="XM_033823242.1"/>
</dbReference>
<gene>
    <name evidence="1" type="ORF">BU26DRAFT_418224</name>
</gene>
<reference evidence="1" key="1">
    <citation type="journal article" date="2020" name="Stud. Mycol.">
        <title>101 Dothideomycetes genomes: a test case for predicting lifestyles and emergence of pathogens.</title>
        <authorList>
            <person name="Haridas S."/>
            <person name="Albert R."/>
            <person name="Binder M."/>
            <person name="Bloem J."/>
            <person name="Labutti K."/>
            <person name="Salamov A."/>
            <person name="Andreopoulos B."/>
            <person name="Baker S."/>
            <person name="Barry K."/>
            <person name="Bills G."/>
            <person name="Bluhm B."/>
            <person name="Cannon C."/>
            <person name="Castanera R."/>
            <person name="Culley D."/>
            <person name="Daum C."/>
            <person name="Ezra D."/>
            <person name="Gonzalez J."/>
            <person name="Henrissat B."/>
            <person name="Kuo A."/>
            <person name="Liang C."/>
            <person name="Lipzen A."/>
            <person name="Lutzoni F."/>
            <person name="Magnuson J."/>
            <person name="Mondo S."/>
            <person name="Nolan M."/>
            <person name="Ohm R."/>
            <person name="Pangilinan J."/>
            <person name="Park H.-J."/>
            <person name="Ramirez L."/>
            <person name="Alfaro M."/>
            <person name="Sun H."/>
            <person name="Tritt A."/>
            <person name="Yoshinaga Y."/>
            <person name="Zwiers L.-H."/>
            <person name="Turgeon B."/>
            <person name="Goodwin S."/>
            <person name="Spatafora J."/>
            <person name="Crous P."/>
            <person name="Grigoriev I."/>
        </authorList>
    </citation>
    <scope>NUCLEOTIDE SEQUENCE</scope>
    <source>
        <strain evidence="1">CBS 122368</strain>
    </source>
</reference>
<sequence>YTQIFGIFYNIAPQVSTTDIGTTLVQSEELVKIAAELGCLCLLRPHLGNVFSQYRQALFLAIKSDPARWIQLAIVLENKSIYTECLVHLVGAHPCWPWLTRRTALSQDLRKLIAGKSEELDRMCVEAERGVLLATIHLGRGPLDPTERNQTETWLVVQVFRDLLAQRIDALDRDKRAALKRGTFFRAIVADKLEVLDSENVRKICQGTMNSDWKDLVEDLRSLKNYAAEVIAEVAANELLIDPDACGIGYLTCAKVELEEVPWLATTEKST</sequence>
<keyword evidence="2" id="KW-1185">Reference proteome</keyword>
<dbReference type="EMBL" id="ML987191">
    <property type="protein sequence ID" value="KAF2254017.1"/>
    <property type="molecule type" value="Genomic_DNA"/>
</dbReference>
<dbReference type="AlphaFoldDB" id="A0A6A6IVA3"/>
<proteinExistence type="predicted"/>
<dbReference type="PANTHER" id="PTHR38119:SF1">
    <property type="entry name" value="BTB DOMAIN-CONTAINING PROTEIN"/>
    <property type="match status" value="1"/>
</dbReference>
<dbReference type="PANTHER" id="PTHR38119">
    <property type="entry name" value="BTB DOMAIN-CONTAINING PROTEIN-RELATED"/>
    <property type="match status" value="1"/>
</dbReference>
<protein>
    <submittedName>
        <fullName evidence="1">Uncharacterized protein</fullName>
    </submittedName>
</protein>
<evidence type="ECO:0000313" key="1">
    <source>
        <dbReference type="EMBL" id="KAF2254017.1"/>
    </source>
</evidence>